<keyword evidence="2 9" id="KW-0032">Aminotransferase</keyword>
<dbReference type="GO" id="GO:0003677">
    <property type="term" value="F:DNA binding"/>
    <property type="evidence" value="ECO:0007669"/>
    <property type="project" value="UniProtKB-KW"/>
</dbReference>
<dbReference type="Proteomes" id="UP001212483">
    <property type="component" value="Unassembled WGS sequence"/>
</dbReference>
<evidence type="ECO:0000313" key="9">
    <source>
        <dbReference type="EMBL" id="MDB8606351.1"/>
    </source>
</evidence>
<dbReference type="SMART" id="SM00345">
    <property type="entry name" value="HTH_GNTR"/>
    <property type="match status" value="1"/>
</dbReference>
<dbReference type="Gene3D" id="3.40.640.10">
    <property type="entry name" value="Type I PLP-dependent aspartate aminotransferase-like (Major domain)"/>
    <property type="match status" value="1"/>
</dbReference>
<evidence type="ECO:0000256" key="3">
    <source>
        <dbReference type="ARBA" id="ARBA00022898"/>
    </source>
</evidence>
<dbReference type="Proteomes" id="UP000027855">
    <property type="component" value="Unassembled WGS sequence"/>
</dbReference>
<dbReference type="InterPro" id="IPR036388">
    <property type="entry name" value="WH-like_DNA-bd_sf"/>
</dbReference>
<comment type="caution">
    <text evidence="8">The sequence shown here is derived from an EMBL/GenBank/DDBJ whole genome shotgun (WGS) entry which is preliminary data.</text>
</comment>
<evidence type="ECO:0000256" key="1">
    <source>
        <dbReference type="ARBA" id="ARBA00005384"/>
    </source>
</evidence>
<dbReference type="PROSITE" id="PS50949">
    <property type="entry name" value="HTH_GNTR"/>
    <property type="match status" value="1"/>
</dbReference>
<organism evidence="8 10">
    <name type="scientific">Streptococcus salivarius</name>
    <dbReference type="NCBI Taxonomy" id="1304"/>
    <lineage>
        <taxon>Bacteria</taxon>
        <taxon>Bacillati</taxon>
        <taxon>Bacillota</taxon>
        <taxon>Bacilli</taxon>
        <taxon>Lactobacillales</taxon>
        <taxon>Streptococcaceae</taxon>
        <taxon>Streptococcus</taxon>
    </lineage>
</organism>
<dbReference type="EMBL" id="JAQMJO010000006">
    <property type="protein sequence ID" value="MDB8606351.1"/>
    <property type="molecule type" value="Genomic_DNA"/>
</dbReference>
<dbReference type="Pfam" id="PF00392">
    <property type="entry name" value="GntR"/>
    <property type="match status" value="1"/>
</dbReference>
<dbReference type="SUPFAM" id="SSF46785">
    <property type="entry name" value="Winged helix' DNA-binding domain"/>
    <property type="match status" value="1"/>
</dbReference>
<evidence type="ECO:0000256" key="6">
    <source>
        <dbReference type="ARBA" id="ARBA00023163"/>
    </source>
</evidence>
<dbReference type="PANTHER" id="PTHR46577">
    <property type="entry name" value="HTH-TYPE TRANSCRIPTIONAL REGULATORY PROTEIN GABR"/>
    <property type="match status" value="1"/>
</dbReference>
<keyword evidence="4" id="KW-0805">Transcription regulation</keyword>
<evidence type="ECO:0000256" key="4">
    <source>
        <dbReference type="ARBA" id="ARBA00023015"/>
    </source>
</evidence>
<dbReference type="InterPro" id="IPR000524">
    <property type="entry name" value="Tscrpt_reg_HTH_GntR"/>
</dbReference>
<dbReference type="InterPro" id="IPR004839">
    <property type="entry name" value="Aminotransferase_I/II_large"/>
</dbReference>
<comment type="similarity">
    <text evidence="1">In the C-terminal section; belongs to the class-I pyridoxal-phosphate-dependent aminotransferase family.</text>
</comment>
<dbReference type="GO" id="GO:0030170">
    <property type="term" value="F:pyridoxal phosphate binding"/>
    <property type="evidence" value="ECO:0007669"/>
    <property type="project" value="InterPro"/>
</dbReference>
<keyword evidence="3" id="KW-0663">Pyridoxal phosphate</keyword>
<dbReference type="Pfam" id="PF00155">
    <property type="entry name" value="Aminotran_1_2"/>
    <property type="match status" value="1"/>
</dbReference>
<reference evidence="9" key="2">
    <citation type="submission" date="2023-01" db="EMBL/GenBank/DDBJ databases">
        <title>Human gut microbiome strain richness.</title>
        <authorList>
            <person name="Chen-Liaw A."/>
        </authorList>
    </citation>
    <scope>NUCLEOTIDE SEQUENCE</scope>
    <source>
        <strain evidence="9">1001283st1_B9_1001283B150217_161031</strain>
    </source>
</reference>
<dbReference type="GO" id="GO:0003700">
    <property type="term" value="F:DNA-binding transcription factor activity"/>
    <property type="evidence" value="ECO:0007669"/>
    <property type="project" value="InterPro"/>
</dbReference>
<evidence type="ECO:0000259" key="7">
    <source>
        <dbReference type="PROSITE" id="PS50949"/>
    </source>
</evidence>
<sequence length="421" mass="48653">MSIYQDIVETIIKDIQNGTLKKGSKLPSIRQLSQNYACSKDTAQRALLELKYQNYIYAVPKSGYYVLEGRNEIDNKVLLNLNDYNQLAYEDFKLCLDESLAGHQDYLFNYYHEQAGLKDLLEALKSRLIADDIYVNSDQIVITSGSQQALYILSQMDFGNGGYKILLEQPTYHRMNQLVNRQNLAYETINRGFDGLDFDRLEEYFTSGQIKFFYTISRYSNPLGLSYSASEKEKLAQLANQYNVYIVEDDYMGDFSDSKNLPIHYYDTKNQTIYIKSFSMALFPGLRLGSLVLPPNLKPTFLSHKGLIDYDTNLIMQKALSVYLANGMFQKNIKKLGDLFQQNMAKSQAIIEKSKVSIPYQISPRHVTWQLPKEFSLEKFKAHKQIRFLESSFIRPTSETYLQIGHGQELESFIKLLKKTK</sequence>
<dbReference type="CDD" id="cd00609">
    <property type="entry name" value="AAT_like"/>
    <property type="match status" value="1"/>
</dbReference>
<dbReference type="RefSeq" id="WP_037600745.1">
    <property type="nucleotide sequence ID" value="NZ_CP145860.1"/>
</dbReference>
<dbReference type="GO" id="GO:0008483">
    <property type="term" value="F:transaminase activity"/>
    <property type="evidence" value="ECO:0007669"/>
    <property type="project" value="UniProtKB-KW"/>
</dbReference>
<dbReference type="InterPro" id="IPR036390">
    <property type="entry name" value="WH_DNA-bd_sf"/>
</dbReference>
<keyword evidence="5" id="KW-0238">DNA-binding</keyword>
<dbReference type="SUPFAM" id="SSF53383">
    <property type="entry name" value="PLP-dependent transferases"/>
    <property type="match status" value="1"/>
</dbReference>
<protein>
    <submittedName>
        <fullName evidence="8">GntR family transcriptional regulator</fullName>
    </submittedName>
    <submittedName>
        <fullName evidence="9">PLP-dependent aminotransferase family protein</fullName>
    </submittedName>
</protein>
<evidence type="ECO:0000256" key="5">
    <source>
        <dbReference type="ARBA" id="ARBA00023125"/>
    </source>
</evidence>
<evidence type="ECO:0000313" key="10">
    <source>
        <dbReference type="Proteomes" id="UP000027855"/>
    </source>
</evidence>
<evidence type="ECO:0000256" key="2">
    <source>
        <dbReference type="ARBA" id="ARBA00022576"/>
    </source>
</evidence>
<dbReference type="InterPro" id="IPR015424">
    <property type="entry name" value="PyrdxlP-dep_Trfase"/>
</dbReference>
<name>A0A074J023_STRSL</name>
<keyword evidence="6" id="KW-0804">Transcription</keyword>
<accession>A0A074J023</accession>
<dbReference type="InterPro" id="IPR051446">
    <property type="entry name" value="HTH_trans_reg/aminotransferase"/>
</dbReference>
<evidence type="ECO:0000313" key="8">
    <source>
        <dbReference type="EMBL" id="KEO46471.1"/>
    </source>
</evidence>
<dbReference type="EMBL" id="JJMT01000005">
    <property type="protein sequence ID" value="KEO46471.1"/>
    <property type="molecule type" value="Genomic_DNA"/>
</dbReference>
<gene>
    <name evidence="8" type="ORF">DL07_09160</name>
    <name evidence="9" type="ORF">PNU22_07675</name>
</gene>
<dbReference type="Gene3D" id="1.10.10.10">
    <property type="entry name" value="Winged helix-like DNA-binding domain superfamily/Winged helix DNA-binding domain"/>
    <property type="match status" value="1"/>
</dbReference>
<reference evidence="8 10" key="1">
    <citation type="submission" date="2014-04" db="EMBL/GenBank/DDBJ databases">
        <title>Variable characteristics of bacteriocin-producing Streptococcus salivarius strains isolated from Malaysian subjects.</title>
        <authorList>
            <person name="Philip K."/>
            <person name="Barbour A."/>
        </authorList>
    </citation>
    <scope>NUCLEOTIDE SEQUENCE [LARGE SCALE GENOMIC DNA]</scope>
    <source>
        <strain evidence="8 10">NU10</strain>
    </source>
</reference>
<feature type="domain" description="HTH gntR-type" evidence="7">
    <location>
        <begin position="1"/>
        <end position="69"/>
    </location>
</feature>
<proteinExistence type="inferred from homology"/>
<dbReference type="PANTHER" id="PTHR46577:SF1">
    <property type="entry name" value="HTH-TYPE TRANSCRIPTIONAL REGULATORY PROTEIN GABR"/>
    <property type="match status" value="1"/>
</dbReference>
<dbReference type="AlphaFoldDB" id="A0A074J023"/>
<keyword evidence="2 9" id="KW-0808">Transferase</keyword>
<dbReference type="CDD" id="cd07377">
    <property type="entry name" value="WHTH_GntR"/>
    <property type="match status" value="1"/>
</dbReference>
<dbReference type="InterPro" id="IPR015421">
    <property type="entry name" value="PyrdxlP-dep_Trfase_major"/>
</dbReference>